<dbReference type="InterPro" id="IPR031259">
    <property type="entry name" value="ILBP"/>
</dbReference>
<dbReference type="PRINTS" id="PR00178">
    <property type="entry name" value="FATTYACIDBP"/>
</dbReference>
<sequence length="245" mass="27481">MSCSRALHMVEVTGTAMPTTSGLGVWVAHSPAELCQGKERKVPLSCTCDLSTYYPQSHKPVSLGYKSRSLHVLPATFSLTFTTHPQAPEATTMKRDQNGTWEMESNDNFEGYMKALDIDFATRKIAVHLIQTKIIDQDGDNFKTKTNSTFRNYNLDFTVGVEFDEYTKGLDNRTVKALVTWEGDVLVCVQKGEKENRGWRQWVEGDKLYLVSPQSLPGSLPLCLHRLRVHLAKGFDKKNGPALLP</sequence>
<evidence type="ECO:0000256" key="3">
    <source>
        <dbReference type="ARBA" id="ARBA00022448"/>
    </source>
</evidence>
<dbReference type="Pfam" id="PF00061">
    <property type="entry name" value="Lipocalin"/>
    <property type="match status" value="1"/>
</dbReference>
<accession>A0A8C4L0D8</accession>
<dbReference type="InterPro" id="IPR000566">
    <property type="entry name" value="Lipocln_cytosolic_FA-bd_dom"/>
</dbReference>
<dbReference type="InterPro" id="IPR000463">
    <property type="entry name" value="Fatty_acid-bd"/>
</dbReference>
<dbReference type="PANTHER" id="PTHR11955">
    <property type="entry name" value="FATTY ACID BINDING PROTEIN"/>
    <property type="match status" value="1"/>
</dbReference>
<organism evidence="7">
    <name type="scientific">Equus asinus asinus</name>
    <dbReference type="NCBI Taxonomy" id="83772"/>
    <lineage>
        <taxon>Eukaryota</taxon>
        <taxon>Metazoa</taxon>
        <taxon>Chordata</taxon>
        <taxon>Craniata</taxon>
        <taxon>Vertebrata</taxon>
        <taxon>Euteleostomi</taxon>
        <taxon>Mammalia</taxon>
        <taxon>Eutheria</taxon>
        <taxon>Laurasiatheria</taxon>
        <taxon>Perissodactyla</taxon>
        <taxon>Equidae</taxon>
        <taxon>Equus</taxon>
    </lineage>
</organism>
<keyword evidence="3 5" id="KW-0813">Transport</keyword>
<dbReference type="CDD" id="cd19463">
    <property type="entry name" value="CRBP2"/>
    <property type="match status" value="1"/>
</dbReference>
<dbReference type="FunFam" id="2.40.128.20:FF:000001">
    <property type="entry name" value="Fatty acid-binding protein, adipocyte"/>
    <property type="match status" value="1"/>
</dbReference>
<evidence type="ECO:0000313" key="7">
    <source>
        <dbReference type="Ensembl" id="ENSEASP00005004959.1"/>
    </source>
</evidence>
<evidence type="ECO:0000259" key="6">
    <source>
        <dbReference type="PROSITE" id="PS00214"/>
    </source>
</evidence>
<evidence type="ECO:0000256" key="4">
    <source>
        <dbReference type="ARBA" id="ARBA00022490"/>
    </source>
</evidence>
<keyword evidence="4" id="KW-0963">Cytoplasm</keyword>
<dbReference type="SUPFAM" id="SSF50814">
    <property type="entry name" value="Lipocalins"/>
    <property type="match status" value="1"/>
</dbReference>
<reference evidence="7" key="1">
    <citation type="submission" date="2023-03" db="UniProtKB">
        <authorList>
            <consortium name="Ensembl"/>
        </authorList>
    </citation>
    <scope>IDENTIFICATION</scope>
</reference>
<dbReference type="PROSITE" id="PS00214">
    <property type="entry name" value="FABP"/>
    <property type="match status" value="1"/>
</dbReference>
<dbReference type="AlphaFoldDB" id="A0A8C4L0D8"/>
<evidence type="ECO:0000256" key="5">
    <source>
        <dbReference type="RuleBase" id="RU003696"/>
    </source>
</evidence>
<dbReference type="GO" id="GO:0008289">
    <property type="term" value="F:lipid binding"/>
    <property type="evidence" value="ECO:0007669"/>
    <property type="project" value="InterPro"/>
</dbReference>
<name>A0A8C4L0D8_EQUAS</name>
<dbReference type="Gene3D" id="2.40.128.20">
    <property type="match status" value="1"/>
</dbReference>
<comment type="similarity">
    <text evidence="2 5">Belongs to the calycin superfamily. Fatty-acid binding protein (FABP) family.</text>
</comment>
<comment type="subcellular location">
    <subcellularLocation>
        <location evidence="1">Cytoplasm</location>
    </subcellularLocation>
</comment>
<proteinExistence type="inferred from homology"/>
<dbReference type="InterPro" id="IPR012674">
    <property type="entry name" value="Calycin"/>
</dbReference>
<evidence type="ECO:0000256" key="2">
    <source>
        <dbReference type="ARBA" id="ARBA00008390"/>
    </source>
</evidence>
<dbReference type="GO" id="GO:0005737">
    <property type="term" value="C:cytoplasm"/>
    <property type="evidence" value="ECO:0007669"/>
    <property type="project" value="UniProtKB-SubCell"/>
</dbReference>
<feature type="domain" description="Cytosolic fatty-acid binding proteins" evidence="6">
    <location>
        <begin position="99"/>
        <end position="116"/>
    </location>
</feature>
<evidence type="ECO:0000256" key="1">
    <source>
        <dbReference type="ARBA" id="ARBA00004496"/>
    </source>
</evidence>
<dbReference type="Ensembl" id="ENSEAST00005005425.1">
    <property type="protein sequence ID" value="ENSEASP00005004959.1"/>
    <property type="gene ID" value="ENSEASG00005003727.1"/>
</dbReference>
<protein>
    <recommendedName>
        <fullName evidence="6">Cytosolic fatty-acid binding proteins domain-containing protein</fullName>
    </recommendedName>
</protein>